<dbReference type="SUPFAM" id="SSF161084">
    <property type="entry name" value="MAPEG domain-like"/>
    <property type="match status" value="1"/>
</dbReference>
<feature type="transmembrane region" description="Helical" evidence="5">
    <location>
        <begin position="12"/>
        <end position="30"/>
    </location>
</feature>
<dbReference type="InterPro" id="IPR023352">
    <property type="entry name" value="MAPEG-like_dom_sf"/>
</dbReference>
<dbReference type="Proteomes" id="UP000694888">
    <property type="component" value="Unplaced"/>
</dbReference>
<evidence type="ECO:0000256" key="5">
    <source>
        <dbReference type="SAM" id="Phobius"/>
    </source>
</evidence>
<reference evidence="7" key="1">
    <citation type="submission" date="2025-08" db="UniProtKB">
        <authorList>
            <consortium name="RefSeq"/>
        </authorList>
    </citation>
    <scope>IDENTIFICATION</scope>
</reference>
<evidence type="ECO:0000313" key="6">
    <source>
        <dbReference type="Proteomes" id="UP000694888"/>
    </source>
</evidence>
<evidence type="ECO:0000256" key="4">
    <source>
        <dbReference type="ARBA" id="ARBA00023136"/>
    </source>
</evidence>
<keyword evidence="6" id="KW-1185">Reference proteome</keyword>
<dbReference type="InterPro" id="IPR001129">
    <property type="entry name" value="Membr-assoc_MAPEG"/>
</dbReference>
<proteinExistence type="predicted"/>
<evidence type="ECO:0000256" key="2">
    <source>
        <dbReference type="ARBA" id="ARBA00022692"/>
    </source>
</evidence>
<evidence type="ECO:0000256" key="1">
    <source>
        <dbReference type="ARBA" id="ARBA00004141"/>
    </source>
</evidence>
<dbReference type="PANTHER" id="PTHR10250:SF19">
    <property type="entry name" value="MICROSOMAL GLUTATHIONE S-TRANSFERASE 3B"/>
    <property type="match status" value="1"/>
</dbReference>
<accession>A0ABM1A2L0</accession>
<dbReference type="GeneID" id="101847350"/>
<comment type="subcellular location">
    <subcellularLocation>
        <location evidence="1">Membrane</location>
        <topology evidence="1">Multi-pass membrane protein</topology>
    </subcellularLocation>
</comment>
<keyword evidence="3 5" id="KW-1133">Transmembrane helix</keyword>
<gene>
    <name evidence="7" type="primary">LOC101847350</name>
</gene>
<keyword evidence="2 5" id="KW-0812">Transmembrane</keyword>
<feature type="transmembrane region" description="Helical" evidence="5">
    <location>
        <begin position="117"/>
        <end position="135"/>
    </location>
</feature>
<evidence type="ECO:0000313" key="7">
    <source>
        <dbReference type="RefSeq" id="XP_012939578.1"/>
    </source>
</evidence>
<dbReference type="RefSeq" id="XP_012939578.1">
    <property type="nucleotide sequence ID" value="XM_013084124.2"/>
</dbReference>
<dbReference type="PANTHER" id="PTHR10250">
    <property type="entry name" value="MICROSOMAL GLUTATHIONE S-TRANSFERASE"/>
    <property type="match status" value="1"/>
</dbReference>
<evidence type="ECO:0000256" key="3">
    <source>
        <dbReference type="ARBA" id="ARBA00022989"/>
    </source>
</evidence>
<dbReference type="InterPro" id="IPR050997">
    <property type="entry name" value="MAPEG"/>
</dbReference>
<dbReference type="Pfam" id="PF01124">
    <property type="entry name" value="MAPEG"/>
    <property type="match status" value="1"/>
</dbReference>
<protein>
    <submittedName>
        <fullName evidence="7">Microsomal glutathione S-transferase 3</fullName>
    </submittedName>
</protein>
<dbReference type="Gene3D" id="1.20.120.550">
    <property type="entry name" value="Membrane associated eicosanoid/glutathione metabolism-like domain"/>
    <property type="match status" value="1"/>
</dbReference>
<name>A0ABM1A2L0_APLCA</name>
<organism evidence="6 7">
    <name type="scientific">Aplysia californica</name>
    <name type="common">California sea hare</name>
    <dbReference type="NCBI Taxonomy" id="6500"/>
    <lineage>
        <taxon>Eukaryota</taxon>
        <taxon>Metazoa</taxon>
        <taxon>Spiralia</taxon>
        <taxon>Lophotrochozoa</taxon>
        <taxon>Mollusca</taxon>
        <taxon>Gastropoda</taxon>
        <taxon>Heterobranchia</taxon>
        <taxon>Euthyneura</taxon>
        <taxon>Tectipleura</taxon>
        <taxon>Aplysiida</taxon>
        <taxon>Aplysioidea</taxon>
        <taxon>Aplysiidae</taxon>
        <taxon>Aplysia</taxon>
    </lineage>
</organism>
<sequence length="141" mass="16161">MAAINFQLSSDFGFVILVVVTGWVFLQYLAMNVMKARKKYDVKYPALYSDKSPEFNCVQRAHQNTLEVYPQFLIFLLLGGLQMPRLSAVFGILFLIGRFMYAQGYYTFDPSKRNRGAIAYIGFFGLFFNTIYFALNLLGVV</sequence>
<keyword evidence="4 5" id="KW-0472">Membrane</keyword>
<feature type="transmembrane region" description="Helical" evidence="5">
    <location>
        <begin position="72"/>
        <end position="96"/>
    </location>
</feature>